<name>A0A5P8FN58_9MICO</name>
<reference evidence="2 3" key="1">
    <citation type="submission" date="2019-09" db="EMBL/GenBank/DDBJ databases">
        <title>Complete Genome Sequence of Janibacter melonis M714 with both human health impact and industrial applications.</title>
        <authorList>
            <person name="Jin M."/>
            <person name="Zhao Q.R."/>
        </authorList>
    </citation>
    <scope>NUCLEOTIDE SEQUENCE [LARGE SCALE GENOMIC DNA]</scope>
    <source>
        <strain evidence="2 3">M714</strain>
    </source>
</reference>
<dbReference type="EMBL" id="CP044548">
    <property type="protein sequence ID" value="QFQ31007.1"/>
    <property type="molecule type" value="Genomic_DNA"/>
</dbReference>
<dbReference type="KEGG" id="jme:EEW87_012860"/>
<dbReference type="RefSeq" id="WP_123093774.1">
    <property type="nucleotide sequence ID" value="NZ_CP044548.2"/>
</dbReference>
<evidence type="ECO:0000256" key="1">
    <source>
        <dbReference type="SAM" id="MobiDB-lite"/>
    </source>
</evidence>
<dbReference type="GeneID" id="59162068"/>
<feature type="region of interest" description="Disordered" evidence="1">
    <location>
        <begin position="20"/>
        <end position="55"/>
    </location>
</feature>
<organism evidence="2 3">
    <name type="scientific">Janibacter melonis</name>
    <dbReference type="NCBI Taxonomy" id="262209"/>
    <lineage>
        <taxon>Bacteria</taxon>
        <taxon>Bacillati</taxon>
        <taxon>Actinomycetota</taxon>
        <taxon>Actinomycetes</taxon>
        <taxon>Micrococcales</taxon>
        <taxon>Intrasporangiaceae</taxon>
        <taxon>Janibacter</taxon>
    </lineage>
</organism>
<accession>A0A5P8FN58</accession>
<evidence type="ECO:0000313" key="3">
    <source>
        <dbReference type="Proteomes" id="UP000271708"/>
    </source>
</evidence>
<dbReference type="OrthoDB" id="2143260at2"/>
<evidence type="ECO:0000313" key="2">
    <source>
        <dbReference type="EMBL" id="QFQ31007.1"/>
    </source>
</evidence>
<feature type="compositionally biased region" description="Basic and acidic residues" evidence="1">
    <location>
        <begin position="20"/>
        <end position="37"/>
    </location>
</feature>
<gene>
    <name evidence="2" type="ORF">EEW87_012860</name>
</gene>
<proteinExistence type="predicted"/>
<dbReference type="Proteomes" id="UP000271708">
    <property type="component" value="Chromosome"/>
</dbReference>
<sequence>MGIGENIENAKDRLVGKAKEVVGESKGDPGLEIEGKVQQDTTLPARGHAEDDPGT</sequence>
<dbReference type="AlphaFoldDB" id="A0A5P8FN58"/>
<protein>
    <submittedName>
        <fullName evidence="2">CsbD family protein</fullName>
    </submittedName>
</protein>